<dbReference type="AlphaFoldDB" id="A0A0E9XHD8"/>
<proteinExistence type="predicted"/>
<evidence type="ECO:0000256" key="1">
    <source>
        <dbReference type="SAM" id="Phobius"/>
    </source>
</evidence>
<feature type="transmembrane region" description="Helical" evidence="1">
    <location>
        <begin position="27"/>
        <end position="46"/>
    </location>
</feature>
<organism evidence="2">
    <name type="scientific">Anguilla anguilla</name>
    <name type="common">European freshwater eel</name>
    <name type="synonym">Muraena anguilla</name>
    <dbReference type="NCBI Taxonomy" id="7936"/>
    <lineage>
        <taxon>Eukaryota</taxon>
        <taxon>Metazoa</taxon>
        <taxon>Chordata</taxon>
        <taxon>Craniata</taxon>
        <taxon>Vertebrata</taxon>
        <taxon>Euteleostomi</taxon>
        <taxon>Actinopterygii</taxon>
        <taxon>Neopterygii</taxon>
        <taxon>Teleostei</taxon>
        <taxon>Anguilliformes</taxon>
        <taxon>Anguillidae</taxon>
        <taxon>Anguilla</taxon>
    </lineage>
</organism>
<name>A0A0E9XHD8_ANGAN</name>
<keyword evidence="1" id="KW-1133">Transmembrane helix</keyword>
<feature type="transmembrane region" description="Helical" evidence="1">
    <location>
        <begin position="52"/>
        <end position="79"/>
    </location>
</feature>
<reference evidence="2" key="1">
    <citation type="submission" date="2014-11" db="EMBL/GenBank/DDBJ databases">
        <authorList>
            <person name="Amaro Gonzalez C."/>
        </authorList>
    </citation>
    <scope>NUCLEOTIDE SEQUENCE</scope>
</reference>
<protein>
    <submittedName>
        <fullName evidence="2">Uncharacterized protein</fullName>
    </submittedName>
</protein>
<accession>A0A0E9XHD8</accession>
<evidence type="ECO:0000313" key="2">
    <source>
        <dbReference type="EMBL" id="JAI02153.1"/>
    </source>
</evidence>
<sequence length="101" mass="11822">MEMGKHAHTEAPTILWLILCSTHSKKLPQIAVLYILQIHCTLYSVIQDINYYFFFICFVVYVVLLCNCFFVCLFVFVFWGEGSVYFPLILQINCIHASFLQ</sequence>
<reference evidence="2" key="2">
    <citation type="journal article" date="2015" name="Fish Shellfish Immunol.">
        <title>Early steps in the European eel (Anguilla anguilla)-Vibrio vulnificus interaction in the gills: Role of the RtxA13 toxin.</title>
        <authorList>
            <person name="Callol A."/>
            <person name="Pajuelo D."/>
            <person name="Ebbesson L."/>
            <person name="Teles M."/>
            <person name="MacKenzie S."/>
            <person name="Amaro C."/>
        </authorList>
    </citation>
    <scope>NUCLEOTIDE SEQUENCE</scope>
</reference>
<keyword evidence="1" id="KW-0472">Membrane</keyword>
<dbReference type="EMBL" id="GBXM01006425">
    <property type="protein sequence ID" value="JAI02153.1"/>
    <property type="molecule type" value="Transcribed_RNA"/>
</dbReference>
<keyword evidence="1" id="KW-0812">Transmembrane</keyword>